<accession>A0A5A9N9V3</accession>
<evidence type="ECO:0000313" key="11">
    <source>
        <dbReference type="EMBL" id="KAA0706068.1"/>
    </source>
</evidence>
<keyword evidence="6 10" id="KW-0521">NADP</keyword>
<name>A0A5A9N9V3_9TELE</name>
<dbReference type="InterPro" id="IPR050999">
    <property type="entry name" value="ADP-ribosyltransferase_ARG"/>
</dbReference>
<dbReference type="GO" id="GO:0106274">
    <property type="term" value="F:NAD+-protein-arginine ADP-ribosyltransferase activity"/>
    <property type="evidence" value="ECO:0007669"/>
    <property type="project" value="UniProtKB-EC"/>
</dbReference>
<evidence type="ECO:0000256" key="4">
    <source>
        <dbReference type="ARBA" id="ARBA00022695"/>
    </source>
</evidence>
<keyword evidence="7 10" id="KW-0520">NAD</keyword>
<evidence type="ECO:0000256" key="6">
    <source>
        <dbReference type="ARBA" id="ARBA00022857"/>
    </source>
</evidence>
<dbReference type="Gene3D" id="3.90.176.10">
    <property type="entry name" value="Toxin ADP-ribosyltransferase, Chain A, domain 1"/>
    <property type="match status" value="1"/>
</dbReference>
<dbReference type="EMBL" id="SOYY01000021">
    <property type="protein sequence ID" value="KAA0706068.1"/>
    <property type="molecule type" value="Genomic_DNA"/>
</dbReference>
<keyword evidence="2 10" id="KW-0328">Glycosyltransferase</keyword>
<evidence type="ECO:0000256" key="1">
    <source>
        <dbReference type="ARBA" id="ARBA00009558"/>
    </source>
</evidence>
<comment type="caution">
    <text evidence="11">The sequence shown here is derived from an EMBL/GenBank/DDBJ whole genome shotgun (WGS) entry which is preliminary data.</text>
</comment>
<gene>
    <name evidence="11" type="ORF">E1301_Tti016832</name>
</gene>
<dbReference type="InterPro" id="IPR000768">
    <property type="entry name" value="ART"/>
</dbReference>
<evidence type="ECO:0000256" key="7">
    <source>
        <dbReference type="ARBA" id="ARBA00023027"/>
    </source>
</evidence>
<protein>
    <recommendedName>
        <fullName evidence="10">NAD(P)(+)--arginine ADP-ribosyltransferase</fullName>
        <ecNumber evidence="10">2.4.2.31</ecNumber>
    </recommendedName>
    <alternativeName>
        <fullName evidence="10">Mono(ADP-ribosyl)transferase</fullName>
    </alternativeName>
</protein>
<evidence type="ECO:0000256" key="2">
    <source>
        <dbReference type="ARBA" id="ARBA00022676"/>
    </source>
</evidence>
<keyword evidence="4" id="KW-0548">Nucleotidyltransferase</keyword>
<reference evidence="11 12" key="1">
    <citation type="journal article" date="2019" name="Mol. Ecol. Resour.">
        <title>Chromosome-level genome assembly of Triplophysa tibetana, a fish adapted to the harsh high-altitude environment of the Tibetan Plateau.</title>
        <authorList>
            <person name="Yang X."/>
            <person name="Liu H."/>
            <person name="Ma Z."/>
            <person name="Zou Y."/>
            <person name="Zou M."/>
            <person name="Mao Y."/>
            <person name="Li X."/>
            <person name="Wang H."/>
            <person name="Chen T."/>
            <person name="Wang W."/>
            <person name="Yang R."/>
        </authorList>
    </citation>
    <scope>NUCLEOTIDE SEQUENCE [LARGE SCALE GENOMIC DNA]</scope>
    <source>
        <strain evidence="11">TTIB1903HZAU</strain>
        <tissue evidence="11">Muscle</tissue>
    </source>
</reference>
<evidence type="ECO:0000256" key="3">
    <source>
        <dbReference type="ARBA" id="ARBA00022679"/>
    </source>
</evidence>
<evidence type="ECO:0000256" key="9">
    <source>
        <dbReference type="ARBA" id="ARBA00047597"/>
    </source>
</evidence>
<keyword evidence="3 10" id="KW-0808">Transferase</keyword>
<dbReference type="AlphaFoldDB" id="A0A5A9N9V3"/>
<sequence>MLTTAFILSVTCQVVLGQDHGHAVERGLFRLDMETNSADDRYNGCAGNMSNLVKTQYLIKELNGSPTFKKTWEDGVLYHTRPEDNLTTNHSVAIYVYTSDSVYVEFNENVRIGKEKYKDRTYTWYSLQFLLTEAIQILKKTQKECKKTYRGTDKMFEKNVVDSKVRFGRFASSSLEIAIAKSYGNVSCFEINTCHGADVTKFSKVKKEKEVLIPPYEKFKVTAIKKKGQNGAWCDTVYVLESSGITSDLNCAVASVESQIHHRCQSLLLTGLYIFIHFSSLY</sequence>
<evidence type="ECO:0000256" key="10">
    <source>
        <dbReference type="RuleBase" id="RU361228"/>
    </source>
</evidence>
<dbReference type="Pfam" id="PF01129">
    <property type="entry name" value="ART"/>
    <property type="match status" value="1"/>
</dbReference>
<dbReference type="GO" id="GO:0016779">
    <property type="term" value="F:nucleotidyltransferase activity"/>
    <property type="evidence" value="ECO:0007669"/>
    <property type="project" value="UniProtKB-KW"/>
</dbReference>
<dbReference type="EC" id="2.4.2.31" evidence="10"/>
<dbReference type="PANTHER" id="PTHR10339">
    <property type="entry name" value="ADP-RIBOSYLTRANSFERASE"/>
    <property type="match status" value="1"/>
</dbReference>
<dbReference type="PANTHER" id="PTHR10339:SF27">
    <property type="entry name" value="NAD(P)(+)--ARGININE ADP-RIBOSYLTRANSFERASE"/>
    <property type="match status" value="1"/>
</dbReference>
<organism evidence="11 12">
    <name type="scientific">Triplophysa tibetana</name>
    <dbReference type="NCBI Taxonomy" id="1572043"/>
    <lineage>
        <taxon>Eukaryota</taxon>
        <taxon>Metazoa</taxon>
        <taxon>Chordata</taxon>
        <taxon>Craniata</taxon>
        <taxon>Vertebrata</taxon>
        <taxon>Euteleostomi</taxon>
        <taxon>Actinopterygii</taxon>
        <taxon>Neopterygii</taxon>
        <taxon>Teleostei</taxon>
        <taxon>Ostariophysi</taxon>
        <taxon>Cypriniformes</taxon>
        <taxon>Nemacheilidae</taxon>
        <taxon>Triplophysa</taxon>
    </lineage>
</organism>
<dbReference type="SUPFAM" id="SSF56399">
    <property type="entry name" value="ADP-ribosylation"/>
    <property type="match status" value="1"/>
</dbReference>
<evidence type="ECO:0000256" key="8">
    <source>
        <dbReference type="ARBA" id="ARBA00023157"/>
    </source>
</evidence>
<proteinExistence type="inferred from homology"/>
<dbReference type="PRINTS" id="PR00970">
    <property type="entry name" value="RIBTRNSFRASE"/>
</dbReference>
<dbReference type="Proteomes" id="UP000324632">
    <property type="component" value="Chromosome 21"/>
</dbReference>
<keyword evidence="8" id="KW-1015">Disulfide bond</keyword>
<comment type="similarity">
    <text evidence="1 10">Belongs to the Arg-specific ADP-ribosyltransferase family.</text>
</comment>
<keyword evidence="5 10" id="KW-0732">Signal</keyword>
<evidence type="ECO:0000256" key="5">
    <source>
        <dbReference type="ARBA" id="ARBA00022729"/>
    </source>
</evidence>
<comment type="catalytic activity">
    <reaction evidence="9 10">
        <text>L-arginyl-[protein] + NAD(+) = N(omega)-(ADP-D-ribosyl)-L-arginyl-[protein] + nicotinamide + H(+)</text>
        <dbReference type="Rhea" id="RHEA:19149"/>
        <dbReference type="Rhea" id="RHEA-COMP:10532"/>
        <dbReference type="Rhea" id="RHEA-COMP:15087"/>
        <dbReference type="ChEBI" id="CHEBI:15378"/>
        <dbReference type="ChEBI" id="CHEBI:17154"/>
        <dbReference type="ChEBI" id="CHEBI:29965"/>
        <dbReference type="ChEBI" id="CHEBI:57540"/>
        <dbReference type="ChEBI" id="CHEBI:142554"/>
        <dbReference type="EC" id="2.4.2.31"/>
    </reaction>
</comment>
<dbReference type="PROSITE" id="PS51996">
    <property type="entry name" value="TR_MART"/>
    <property type="match status" value="1"/>
</dbReference>
<evidence type="ECO:0000313" key="12">
    <source>
        <dbReference type="Proteomes" id="UP000324632"/>
    </source>
</evidence>
<dbReference type="FunFam" id="3.90.176.10:FF:000001">
    <property type="entry name" value="NAD(P)(+)--arginine ADP-ribosyltransferase"/>
    <property type="match status" value="1"/>
</dbReference>
<feature type="chain" id="PRO_5023004461" description="NAD(P)(+)--arginine ADP-ribosyltransferase" evidence="10">
    <location>
        <begin position="18"/>
        <end position="282"/>
    </location>
</feature>
<feature type="signal peptide" evidence="10">
    <location>
        <begin position="1"/>
        <end position="17"/>
    </location>
</feature>
<dbReference type="GO" id="GO:0003950">
    <property type="term" value="F:NAD+ poly-ADP-ribosyltransferase activity"/>
    <property type="evidence" value="ECO:0007669"/>
    <property type="project" value="TreeGrafter"/>
</dbReference>
<keyword evidence="12" id="KW-1185">Reference proteome</keyword>